<accession>A0A6J1N3R3</accession>
<name>A0A6J1N3R3_BICAN</name>
<dbReference type="KEGG" id="bany:112045540"/>
<keyword evidence="2" id="KW-1185">Reference proteome</keyword>
<gene>
    <name evidence="3" type="primary">LOC112045540</name>
</gene>
<keyword evidence="1" id="KW-0812">Transmembrane</keyword>
<keyword evidence="1" id="KW-1133">Transmembrane helix</keyword>
<protein>
    <submittedName>
        <fullName evidence="3">Uncharacterized protein LOC112045540</fullName>
    </submittedName>
</protein>
<dbReference type="Proteomes" id="UP001652582">
    <property type="component" value="Chromosome 2"/>
</dbReference>
<feature type="transmembrane region" description="Helical" evidence="1">
    <location>
        <begin position="15"/>
        <end position="34"/>
    </location>
</feature>
<proteinExistence type="predicted"/>
<evidence type="ECO:0000313" key="3">
    <source>
        <dbReference type="RefSeq" id="XP_023937536.2"/>
    </source>
</evidence>
<sequence length="498" mass="58454">MKTHRKPTGNIMRKYYQLILVVVCFISIITLLIYRHEYYRLRYVLEVLNFFGKPGLSEVEFCGPGFNATMLSEILRNSSMEVRETPPLFQQIDDNFYSYSSFLRSYNKYEKLTPLYAHVINTIVIGKANVVPNFRCNVWLENSSKSKAGRFNYKLASEPINDHRLFIFECSLGKNFGKPTGVSFYVNDYNINPMHAPIIKLIQVNTKRKARESGSIKFVNNIEPAVCVIPNHVPIVSRDVFIEFLVFHHILGIDYFTIYDSMISEDVIRRLNLFPTDITQWQIQFFPLNYPFVFSKSYDIVRNAIELDCLFRHFRYDKEESNKVSHVVILSWDEFLVPRVHTNLKAMLDDFDPTRSLRTYVVQSQVFCLNQMDDDNAELGYPDIMKKTHYYTMPQEKVPINIRNLDTMTSFDDLFDLSKNSKNIPLELLGAHKYSVCRDQKKFQPDGYNETEMQVFPHKFEGAMIKFGQSLVSNKIYRLYRSGQIWEKTSNENVRDML</sequence>
<dbReference type="RefSeq" id="XP_023937536.2">
    <property type="nucleotide sequence ID" value="XM_024081768.2"/>
</dbReference>
<reference evidence="3" key="2">
    <citation type="submission" date="2025-08" db="UniProtKB">
        <authorList>
            <consortium name="RefSeq"/>
        </authorList>
    </citation>
    <scope>IDENTIFICATION</scope>
</reference>
<dbReference type="AlphaFoldDB" id="A0A6J1N3R3"/>
<dbReference type="GeneID" id="112045540"/>
<evidence type="ECO:0000256" key="1">
    <source>
        <dbReference type="SAM" id="Phobius"/>
    </source>
</evidence>
<reference evidence="2" key="1">
    <citation type="submission" date="2025-05" db="UniProtKB">
        <authorList>
            <consortium name="RefSeq"/>
        </authorList>
    </citation>
    <scope>NUCLEOTIDE SEQUENCE [LARGE SCALE GENOMIC DNA]</scope>
</reference>
<evidence type="ECO:0000313" key="2">
    <source>
        <dbReference type="Proteomes" id="UP001652582"/>
    </source>
</evidence>
<dbReference type="OrthoDB" id="6433308at2759"/>
<organism evidence="2 3">
    <name type="scientific">Bicyclus anynana</name>
    <name type="common">Squinting bush brown butterfly</name>
    <dbReference type="NCBI Taxonomy" id="110368"/>
    <lineage>
        <taxon>Eukaryota</taxon>
        <taxon>Metazoa</taxon>
        <taxon>Ecdysozoa</taxon>
        <taxon>Arthropoda</taxon>
        <taxon>Hexapoda</taxon>
        <taxon>Insecta</taxon>
        <taxon>Pterygota</taxon>
        <taxon>Neoptera</taxon>
        <taxon>Endopterygota</taxon>
        <taxon>Lepidoptera</taxon>
        <taxon>Glossata</taxon>
        <taxon>Ditrysia</taxon>
        <taxon>Papilionoidea</taxon>
        <taxon>Nymphalidae</taxon>
        <taxon>Satyrinae</taxon>
        <taxon>Satyrini</taxon>
        <taxon>Mycalesina</taxon>
        <taxon>Bicyclus</taxon>
    </lineage>
</organism>
<keyword evidence="1" id="KW-0472">Membrane</keyword>